<dbReference type="SUPFAM" id="SSF48371">
    <property type="entry name" value="ARM repeat"/>
    <property type="match status" value="1"/>
</dbReference>
<accession>D6GSG6</accession>
<dbReference type="PATRIC" id="fig|546269.5.peg.125"/>
<dbReference type="Proteomes" id="UP000007468">
    <property type="component" value="Chromosome"/>
</dbReference>
<dbReference type="OrthoDB" id="9784740at2"/>
<evidence type="ECO:0008006" key="3">
    <source>
        <dbReference type="Google" id="ProtNLM"/>
    </source>
</evidence>
<dbReference type="RefSeq" id="WP_014261788.1">
    <property type="nucleotide sequence ID" value="NC_016630.1"/>
</dbReference>
<dbReference type="InterPro" id="IPR016024">
    <property type="entry name" value="ARM-type_fold"/>
</dbReference>
<dbReference type="PANTHER" id="PTHR34070">
    <property type="entry name" value="ARMADILLO-TYPE FOLD"/>
    <property type="match status" value="1"/>
</dbReference>
<reference evidence="2" key="1">
    <citation type="submission" date="2010-12" db="EMBL/GenBank/DDBJ databases">
        <title>The genome sequence of Filifactor alocis strain ATCC 35896.</title>
        <authorList>
            <consortium name="The Broad Institute Genome Sequencing Platform"/>
            <person name="Ward D."/>
            <person name="Earl A."/>
            <person name="Feldgarden M."/>
            <person name="Young S.K."/>
            <person name="Gargeya S."/>
            <person name="Zeng Q."/>
            <person name="Alvarado L."/>
            <person name="Berlin A."/>
            <person name="Bochicchio J."/>
            <person name="Chapman S.B."/>
            <person name="Chen Z."/>
            <person name="Freedman E."/>
            <person name="Gellesch M."/>
            <person name="Goldberg J."/>
            <person name="Griggs A."/>
            <person name="Gujja S."/>
            <person name="Heilman E."/>
            <person name="Heiman D."/>
            <person name="Howarth C."/>
            <person name="Mehta T."/>
            <person name="Neiman D."/>
            <person name="Pearson M."/>
            <person name="Roberts A."/>
            <person name="Saif S."/>
            <person name="Shea T."/>
            <person name="Shenoy N."/>
            <person name="Sisk P."/>
            <person name="Stolte C."/>
            <person name="Sykes S."/>
            <person name="White J."/>
            <person name="Yandava C."/>
            <person name="Izard J."/>
            <person name="Blanton J.M."/>
            <person name="Baranova O.V."/>
            <person name="Tanner A.C."/>
            <person name="Dewhirst F.E."/>
            <person name="Haas B."/>
            <person name="Nusbaum C."/>
            <person name="Birren B."/>
        </authorList>
    </citation>
    <scope>NUCLEOTIDE SEQUENCE [LARGE SCALE GENOMIC DNA]</scope>
    <source>
        <strain evidence="2">ATCC 35896 / D40 B5</strain>
    </source>
</reference>
<dbReference type="STRING" id="546269.HMPREF0389_00524"/>
<dbReference type="eggNOG" id="COG4912">
    <property type="taxonomic scope" value="Bacteria"/>
</dbReference>
<evidence type="ECO:0000313" key="1">
    <source>
        <dbReference type="EMBL" id="EFE28607.1"/>
    </source>
</evidence>
<dbReference type="KEGG" id="faa:HMPREF0389_00524"/>
<dbReference type="InterPro" id="IPR014825">
    <property type="entry name" value="DNA_alkylation"/>
</dbReference>
<sequence>MLVRESLFELKEKEYADFQSRLVPNISREHFIGVRIPKIRSLAKKYLKETDELNIVFLKQLPHLYYDENIFHSIVLSEYPEYDGCIELVKEFLPFIDNWAVCDALSPKSFAAHKHEWNEDLCQWLNSEDVYTCRFGVRMLMNHYLGEDFDVSYLEAVAKIKSEDYYVKMAIAWFLSMALVKRWNETSRYLRKNTLDKWTHNKTIQKARESYQLKKEQKEYLLTLKRQ</sequence>
<dbReference type="Gene3D" id="1.25.10.90">
    <property type="match status" value="1"/>
</dbReference>
<dbReference type="EMBL" id="CP002390">
    <property type="protein sequence ID" value="EFE28607.1"/>
    <property type="molecule type" value="Genomic_DNA"/>
</dbReference>
<dbReference type="AlphaFoldDB" id="D6GSG6"/>
<gene>
    <name evidence="1" type="ordered locus">HMPREF0389_00524</name>
</gene>
<name>D6GSG6_FILAD</name>
<dbReference type="Pfam" id="PF08713">
    <property type="entry name" value="DNA_alkylation"/>
    <property type="match status" value="1"/>
</dbReference>
<evidence type="ECO:0000313" key="2">
    <source>
        <dbReference type="Proteomes" id="UP000007468"/>
    </source>
</evidence>
<organism evidence="1 2">
    <name type="scientific">Filifactor alocis (strain ATCC 35896 / CCUG 47790 / D40 B5)</name>
    <name type="common">Fusobacterium alocis</name>
    <dbReference type="NCBI Taxonomy" id="546269"/>
    <lineage>
        <taxon>Bacteria</taxon>
        <taxon>Bacillati</taxon>
        <taxon>Bacillota</taxon>
        <taxon>Clostridia</taxon>
        <taxon>Peptostreptococcales</taxon>
        <taxon>Filifactoraceae</taxon>
        <taxon>Filifactor</taxon>
    </lineage>
</organism>
<protein>
    <recommendedName>
        <fullName evidence="3">DNA alkylation repair enzyme</fullName>
    </recommendedName>
</protein>
<dbReference type="PANTHER" id="PTHR34070:SF1">
    <property type="entry name" value="DNA ALKYLATION REPAIR PROTEIN"/>
    <property type="match status" value="1"/>
</dbReference>
<dbReference type="CDD" id="cd06561">
    <property type="entry name" value="AlkD_like"/>
    <property type="match status" value="1"/>
</dbReference>
<keyword evidence="2" id="KW-1185">Reference proteome</keyword>
<proteinExistence type="predicted"/>